<dbReference type="Pfam" id="PF18940">
    <property type="entry name" value="DUF5687"/>
    <property type="match status" value="1"/>
</dbReference>
<feature type="transmembrane region" description="Helical" evidence="1">
    <location>
        <begin position="419"/>
        <end position="438"/>
    </location>
</feature>
<feature type="transmembrane region" description="Helical" evidence="1">
    <location>
        <begin position="324"/>
        <end position="346"/>
    </location>
</feature>
<reference evidence="3" key="1">
    <citation type="submission" date="2016-01" db="EMBL/GenBank/DDBJ databases">
        <authorList>
            <person name="Mitreva M."/>
            <person name="Pepin K.H."/>
            <person name="Mihindukulasuriya K.A."/>
            <person name="Fulton R."/>
            <person name="Fronick C."/>
            <person name="O'Laughlin M."/>
            <person name="Miner T."/>
            <person name="Herter B."/>
            <person name="Rosa B.A."/>
            <person name="Cordes M."/>
            <person name="Tomlinson C."/>
            <person name="Wollam A."/>
            <person name="Palsikar V.B."/>
            <person name="Mardis E.R."/>
            <person name="Wilson R.K."/>
        </authorList>
    </citation>
    <scope>NUCLEOTIDE SEQUENCE [LARGE SCALE GENOMIC DNA]</scope>
    <source>
        <strain evidence="3">MJR7716</strain>
    </source>
</reference>
<keyword evidence="3" id="KW-1185">Reference proteome</keyword>
<keyword evidence="1" id="KW-1133">Transmembrane helix</keyword>
<dbReference type="Proteomes" id="UP000070533">
    <property type="component" value="Unassembled WGS sequence"/>
</dbReference>
<protein>
    <submittedName>
        <fullName evidence="2">Uncharacterized protein</fullName>
    </submittedName>
</protein>
<feature type="transmembrane region" description="Helical" evidence="1">
    <location>
        <begin position="189"/>
        <end position="211"/>
    </location>
</feature>
<feature type="transmembrane region" description="Helical" evidence="1">
    <location>
        <begin position="21"/>
        <end position="41"/>
    </location>
</feature>
<dbReference type="PATRIC" id="fig|28128.5.peg.2277"/>
<gene>
    <name evidence="2" type="ORF">HMPREF3226_02213</name>
</gene>
<accession>A0A133PXK5</accession>
<evidence type="ECO:0000256" key="1">
    <source>
        <dbReference type="SAM" id="Phobius"/>
    </source>
</evidence>
<evidence type="ECO:0000313" key="3">
    <source>
        <dbReference type="Proteomes" id="UP000070533"/>
    </source>
</evidence>
<comment type="caution">
    <text evidence="2">The sequence shown here is derived from an EMBL/GenBank/DDBJ whole genome shotgun (WGS) entry which is preliminary data.</text>
</comment>
<feature type="transmembrane region" description="Helical" evidence="1">
    <location>
        <begin position="392"/>
        <end position="413"/>
    </location>
</feature>
<proteinExistence type="predicted"/>
<dbReference type="InterPro" id="IPR043742">
    <property type="entry name" value="DUF5687"/>
</dbReference>
<keyword evidence="1" id="KW-0812">Transmembrane</keyword>
<keyword evidence="1" id="KW-0472">Membrane</keyword>
<name>A0A133PXK5_9BACT</name>
<dbReference type="AlphaFoldDB" id="A0A133PXK5"/>
<dbReference type="EMBL" id="LRQG01000197">
    <property type="protein sequence ID" value="KXA34748.1"/>
    <property type="molecule type" value="Genomic_DNA"/>
</dbReference>
<feature type="transmembrane region" description="Helical" evidence="1">
    <location>
        <begin position="99"/>
        <end position="127"/>
    </location>
</feature>
<sequence>MLKLLIKLWLIQKRRNFKWRSFFLALYVYAMLGLVVLMTVIESGINLGGEMERVEWTLVVPVMAAIIMPVDVFGKLLFKHDTALMDAFLKTRPIDNKSWNRFILVSNFFSFWNLCWALPLGIAGFFVMPHLQALLSATLFLMVSMVNGLTVTALRKAQGWSPKLPLIGAWLVWLLVAWGYALNPMGWEWLVHLTIFIVLCIASLMGIMGYMGSLRSYNEQKTHNGDVSGKSLRSLYALEFRAFLRTKRLRKHALLSLGFILQAYIYAQDYPTSHHELAHCIMIPLSIISLSVFYLQFTFAIEGNFFDGLWTKPVAVCDILYRKYYAAMPLTLAGTLSMLPTCIFFGVPLLLILSSTLFGIGLGNLIMLTYCFNTKRIDLFDGGFINTQGSKFSASAFAVAMCTMLLPLVPLYFLEADTIYVIYSVCGIVGLMGHRNAIRWMARRYESRRYAHFERYRE</sequence>
<dbReference type="STRING" id="28128.HMPREF3226_02213"/>
<feature type="transmembrane region" description="Helical" evidence="1">
    <location>
        <begin position="133"/>
        <end position="154"/>
    </location>
</feature>
<evidence type="ECO:0000313" key="2">
    <source>
        <dbReference type="EMBL" id="KXA34748.1"/>
    </source>
</evidence>
<feature type="transmembrane region" description="Helical" evidence="1">
    <location>
        <begin position="253"/>
        <end position="269"/>
    </location>
</feature>
<feature type="transmembrane region" description="Helical" evidence="1">
    <location>
        <begin position="352"/>
        <end position="372"/>
    </location>
</feature>
<dbReference type="RefSeq" id="WP_060941134.1">
    <property type="nucleotide sequence ID" value="NZ_KQ957308.1"/>
</dbReference>
<dbReference type="OrthoDB" id="1063180at2"/>
<organism evidence="2 3">
    <name type="scientific">Prevotella corporis</name>
    <dbReference type="NCBI Taxonomy" id="28128"/>
    <lineage>
        <taxon>Bacteria</taxon>
        <taxon>Pseudomonadati</taxon>
        <taxon>Bacteroidota</taxon>
        <taxon>Bacteroidia</taxon>
        <taxon>Bacteroidales</taxon>
        <taxon>Prevotellaceae</taxon>
        <taxon>Prevotella</taxon>
    </lineage>
</organism>
<feature type="transmembrane region" description="Helical" evidence="1">
    <location>
        <begin position="166"/>
        <end position="183"/>
    </location>
</feature>
<feature type="transmembrane region" description="Helical" evidence="1">
    <location>
        <begin position="281"/>
        <end position="303"/>
    </location>
</feature>
<feature type="transmembrane region" description="Helical" evidence="1">
    <location>
        <begin position="56"/>
        <end position="78"/>
    </location>
</feature>